<sequence>MASQPQKYPESVYNFTVKDAKGNDVDLSIYMGKVILIVNVASRCGMTNSNYTELNQLYATYKDKGWQFDSVFCFHASN</sequence>
<evidence type="ECO:0000256" key="1">
    <source>
        <dbReference type="ARBA" id="ARBA00006926"/>
    </source>
</evidence>
<dbReference type="Pfam" id="PF00255">
    <property type="entry name" value="GSHPx"/>
    <property type="match status" value="1"/>
</dbReference>
<dbReference type="GO" id="GO:0006979">
    <property type="term" value="P:response to oxidative stress"/>
    <property type="evidence" value="ECO:0007669"/>
    <property type="project" value="InterPro"/>
</dbReference>
<accession>A0A2P2K5Y8</accession>
<reference evidence="4" key="1">
    <citation type="submission" date="2018-02" db="EMBL/GenBank/DDBJ databases">
        <title>Rhizophora mucronata_Transcriptome.</title>
        <authorList>
            <person name="Meera S.P."/>
            <person name="Sreeshan A."/>
            <person name="Augustine A."/>
        </authorList>
    </citation>
    <scope>NUCLEOTIDE SEQUENCE</scope>
    <source>
        <tissue evidence="4">Leaf</tissue>
    </source>
</reference>
<keyword evidence="2 4" id="KW-0575">Peroxidase</keyword>
<dbReference type="GO" id="GO:0004601">
    <property type="term" value="F:peroxidase activity"/>
    <property type="evidence" value="ECO:0007669"/>
    <property type="project" value="UniProtKB-KW"/>
</dbReference>
<dbReference type="PANTHER" id="PTHR11592:SF27">
    <property type="entry name" value="GLUTATHIONE PEROXIDASE 8-RELATED"/>
    <property type="match status" value="1"/>
</dbReference>
<dbReference type="InterPro" id="IPR000889">
    <property type="entry name" value="Glutathione_peroxidase"/>
</dbReference>
<organism evidence="4">
    <name type="scientific">Rhizophora mucronata</name>
    <name type="common">Asiatic mangrove</name>
    <dbReference type="NCBI Taxonomy" id="61149"/>
    <lineage>
        <taxon>Eukaryota</taxon>
        <taxon>Viridiplantae</taxon>
        <taxon>Streptophyta</taxon>
        <taxon>Embryophyta</taxon>
        <taxon>Tracheophyta</taxon>
        <taxon>Spermatophyta</taxon>
        <taxon>Magnoliopsida</taxon>
        <taxon>eudicotyledons</taxon>
        <taxon>Gunneridae</taxon>
        <taxon>Pentapetalae</taxon>
        <taxon>rosids</taxon>
        <taxon>fabids</taxon>
        <taxon>Malpighiales</taxon>
        <taxon>Rhizophoraceae</taxon>
        <taxon>Rhizophora</taxon>
    </lineage>
</organism>
<proteinExistence type="inferred from homology"/>
<dbReference type="PROSITE" id="PS51355">
    <property type="entry name" value="GLUTATHIONE_PEROXID_3"/>
    <property type="match status" value="1"/>
</dbReference>
<dbReference type="EMBL" id="GGEC01020646">
    <property type="protein sequence ID" value="MBX01130.1"/>
    <property type="molecule type" value="Transcribed_RNA"/>
</dbReference>
<dbReference type="AlphaFoldDB" id="A0A2P2K5Y8"/>
<evidence type="ECO:0000256" key="3">
    <source>
        <dbReference type="ARBA" id="ARBA00023002"/>
    </source>
</evidence>
<dbReference type="InterPro" id="IPR036249">
    <property type="entry name" value="Thioredoxin-like_sf"/>
</dbReference>
<dbReference type="PANTHER" id="PTHR11592">
    <property type="entry name" value="GLUTATHIONE PEROXIDASE"/>
    <property type="match status" value="1"/>
</dbReference>
<keyword evidence="3" id="KW-0560">Oxidoreductase</keyword>
<name>A0A2P2K5Y8_RHIMU</name>
<dbReference type="Gene3D" id="3.40.30.10">
    <property type="entry name" value="Glutaredoxin"/>
    <property type="match status" value="1"/>
</dbReference>
<dbReference type="PROSITE" id="PS00460">
    <property type="entry name" value="GLUTATHIONE_PEROXID_1"/>
    <property type="match status" value="1"/>
</dbReference>
<protein>
    <submittedName>
        <fullName evidence="4">Glutathione peroxidase</fullName>
    </submittedName>
</protein>
<dbReference type="SUPFAM" id="SSF52833">
    <property type="entry name" value="Thioredoxin-like"/>
    <property type="match status" value="1"/>
</dbReference>
<evidence type="ECO:0000313" key="4">
    <source>
        <dbReference type="EMBL" id="MBX01130.1"/>
    </source>
</evidence>
<evidence type="ECO:0000256" key="2">
    <source>
        <dbReference type="ARBA" id="ARBA00022559"/>
    </source>
</evidence>
<comment type="similarity">
    <text evidence="1">Belongs to the glutathione peroxidase family.</text>
</comment>
<dbReference type="InterPro" id="IPR029759">
    <property type="entry name" value="GPX_AS"/>
</dbReference>